<dbReference type="Proteomes" id="UP000029590">
    <property type="component" value="Unassembled WGS sequence"/>
</dbReference>
<feature type="domain" description="HTH tetR-type" evidence="4">
    <location>
        <begin position="30"/>
        <end position="90"/>
    </location>
</feature>
<sequence>METKLSTRRDTLATDSTQKPARAKRSRDPVQTQARILAAAKAEFAKVGLGGSRIDSIADKAGVNKRMIYEYFKGKDQLFQAVLEEAWSNIRNAERALELDGLSPTDAIRALMTFTWEYYLKHPEFITLVNSENLHRARHVKKSKRFAELHAGFIDMLQRILDRGVAAGEFRPGVDAAQLHLTLAAVGYYYLTNRFTGEVIFGFDFVSKEALEARLRFNIETVLSLLRPR</sequence>
<dbReference type="AlphaFoldDB" id="A0AAP8S8J3"/>
<name>A0AAP8S8J3_BURGA</name>
<dbReference type="GO" id="GO:0003677">
    <property type="term" value="F:DNA binding"/>
    <property type="evidence" value="ECO:0007669"/>
    <property type="project" value="UniProtKB-UniRule"/>
</dbReference>
<dbReference type="Proteomes" id="UP001059745">
    <property type="component" value="Chromosome 2"/>
</dbReference>
<dbReference type="EMBL" id="JPGG01000016">
    <property type="protein sequence ID" value="KGC13016.1"/>
    <property type="molecule type" value="Genomic_DNA"/>
</dbReference>
<dbReference type="PRINTS" id="PR00455">
    <property type="entry name" value="HTHTETR"/>
</dbReference>
<dbReference type="SUPFAM" id="SSF48498">
    <property type="entry name" value="Tetracyclin repressor-like, C-terminal domain"/>
    <property type="match status" value="1"/>
</dbReference>
<dbReference type="EMBL" id="CP104215">
    <property type="protein sequence ID" value="UWX74070.1"/>
    <property type="molecule type" value="Genomic_DNA"/>
</dbReference>
<dbReference type="SUPFAM" id="SSF46689">
    <property type="entry name" value="Homeodomain-like"/>
    <property type="match status" value="1"/>
</dbReference>
<dbReference type="PANTHER" id="PTHR30328">
    <property type="entry name" value="TRANSCRIPTIONAL REPRESSOR"/>
    <property type="match status" value="1"/>
</dbReference>
<proteinExistence type="predicted"/>
<dbReference type="InterPro" id="IPR050109">
    <property type="entry name" value="HTH-type_TetR-like_transc_reg"/>
</dbReference>
<dbReference type="InterPro" id="IPR009057">
    <property type="entry name" value="Homeodomain-like_sf"/>
</dbReference>
<reference evidence="5 7" key="1">
    <citation type="submission" date="2014-04" db="EMBL/GenBank/DDBJ databases">
        <authorList>
            <person name="Bishop-Lilly K.A."/>
            <person name="Broomall S.M."/>
            <person name="Chain P.S."/>
            <person name="Chertkov O."/>
            <person name="Coyne S.R."/>
            <person name="Daligault H.E."/>
            <person name="Davenport K.W."/>
            <person name="Erkkila T."/>
            <person name="Frey K.G."/>
            <person name="Gibbons H.S."/>
            <person name="Gu W."/>
            <person name="Jaissle J."/>
            <person name="Johnson S.L."/>
            <person name="Koroleva G.I."/>
            <person name="Ladner J.T."/>
            <person name="Lo C.-C."/>
            <person name="Minogue T.D."/>
            <person name="Munk C."/>
            <person name="Palacios G.F."/>
            <person name="Redden C.L."/>
            <person name="Rosenzweig C.N."/>
            <person name="Scholz M.B."/>
            <person name="Teshima H."/>
            <person name="Xu Y."/>
        </authorList>
    </citation>
    <scope>NUCLEOTIDE SEQUENCE [LARGE SCALE GENOMIC DNA]</scope>
    <source>
        <strain evidence="5">Gladioli</strain>
        <strain evidence="7">gladioli</strain>
    </source>
</reference>
<evidence type="ECO:0000256" key="2">
    <source>
        <dbReference type="PROSITE-ProRule" id="PRU00335"/>
    </source>
</evidence>
<gene>
    <name evidence="5" type="ORF">DM48_1707</name>
    <name evidence="6" type="ORF">NYZ96_21290</name>
</gene>
<dbReference type="Gene3D" id="1.10.357.10">
    <property type="entry name" value="Tetracycline Repressor, domain 2"/>
    <property type="match status" value="1"/>
</dbReference>
<reference evidence="6" key="2">
    <citation type="submission" date="2022-09" db="EMBL/GenBank/DDBJ databases">
        <title>Genomic of Burkholderia gladioli.</title>
        <authorList>
            <person name="Wu H."/>
        </authorList>
    </citation>
    <scope>NUCLEOTIDE SEQUENCE</scope>
    <source>
        <strain evidence="6">ZN-S4</strain>
    </source>
</reference>
<evidence type="ECO:0000256" key="1">
    <source>
        <dbReference type="ARBA" id="ARBA00023125"/>
    </source>
</evidence>
<feature type="compositionally biased region" description="Basic and acidic residues" evidence="3">
    <location>
        <begin position="1"/>
        <end position="12"/>
    </location>
</feature>
<dbReference type="InterPro" id="IPR036271">
    <property type="entry name" value="Tet_transcr_reg_TetR-rel_C_sf"/>
</dbReference>
<evidence type="ECO:0000259" key="4">
    <source>
        <dbReference type="PROSITE" id="PS50977"/>
    </source>
</evidence>
<feature type="DNA-binding region" description="H-T-H motif" evidence="2">
    <location>
        <begin position="53"/>
        <end position="72"/>
    </location>
</feature>
<accession>A0AAP8S8J3</accession>
<dbReference type="RefSeq" id="WP_036036412.1">
    <property type="nucleotide sequence ID" value="NZ_CADEPT010000003.1"/>
</dbReference>
<organism evidence="5 7">
    <name type="scientific">Burkholderia gladioli</name>
    <name type="common">Pseudomonas marginata</name>
    <name type="synonym">Phytomonas marginata</name>
    <dbReference type="NCBI Taxonomy" id="28095"/>
    <lineage>
        <taxon>Bacteria</taxon>
        <taxon>Pseudomonadati</taxon>
        <taxon>Pseudomonadota</taxon>
        <taxon>Betaproteobacteria</taxon>
        <taxon>Burkholderiales</taxon>
        <taxon>Burkholderiaceae</taxon>
        <taxon>Burkholderia</taxon>
    </lineage>
</organism>
<evidence type="ECO:0000256" key="3">
    <source>
        <dbReference type="SAM" id="MobiDB-lite"/>
    </source>
</evidence>
<protein>
    <submittedName>
        <fullName evidence="5">Bacterial regulatory s, tetR family protein</fullName>
    </submittedName>
    <submittedName>
        <fullName evidence="6">TetR family transcriptional regulator</fullName>
    </submittedName>
</protein>
<dbReference type="InterPro" id="IPR001647">
    <property type="entry name" value="HTH_TetR"/>
</dbReference>
<dbReference type="InterPro" id="IPR041474">
    <property type="entry name" value="NicS_C"/>
</dbReference>
<feature type="region of interest" description="Disordered" evidence="3">
    <location>
        <begin position="1"/>
        <end position="31"/>
    </location>
</feature>
<dbReference type="PROSITE" id="PS50977">
    <property type="entry name" value="HTH_TETR_2"/>
    <property type="match status" value="1"/>
</dbReference>
<dbReference type="KEGG" id="bgo:BM43_6057"/>
<dbReference type="Pfam" id="PF17938">
    <property type="entry name" value="TetR_C_29"/>
    <property type="match status" value="1"/>
</dbReference>
<dbReference type="PANTHER" id="PTHR30328:SF54">
    <property type="entry name" value="HTH-TYPE TRANSCRIPTIONAL REPRESSOR SCO4008"/>
    <property type="match status" value="1"/>
</dbReference>
<evidence type="ECO:0000313" key="5">
    <source>
        <dbReference type="EMBL" id="KGC13016.1"/>
    </source>
</evidence>
<keyword evidence="1 2" id="KW-0238">DNA-binding</keyword>
<evidence type="ECO:0000313" key="6">
    <source>
        <dbReference type="EMBL" id="UWX74070.1"/>
    </source>
</evidence>
<dbReference type="Pfam" id="PF00440">
    <property type="entry name" value="TetR_N"/>
    <property type="match status" value="1"/>
</dbReference>
<evidence type="ECO:0000313" key="7">
    <source>
        <dbReference type="Proteomes" id="UP000029590"/>
    </source>
</evidence>